<dbReference type="HOGENOM" id="CLU_196480_0_0_2"/>
<evidence type="ECO:0000313" key="8">
    <source>
        <dbReference type="EMBL" id="ADB57433.1"/>
    </source>
</evidence>
<keyword evidence="5 7" id="KW-0698">rRNA processing</keyword>
<comment type="function">
    <text evidence="1 7">Involved in ribosome biogenesis; more specifically in 18S rRNA pseudouridylation and in cleavage of pre-rRNA.</text>
</comment>
<dbReference type="GeneID" id="8739018"/>
<proteinExistence type="inferred from homology"/>
<dbReference type="Proteomes" id="UP000001901">
    <property type="component" value="Chromosome"/>
</dbReference>
<dbReference type="STRING" id="572546.Arcpr_0363"/>
<dbReference type="InterPro" id="IPR007264">
    <property type="entry name" value="H/ACA_rnp_Nop10"/>
</dbReference>
<dbReference type="PANTHER" id="PTHR13305">
    <property type="entry name" value="RIBOSOME BIOGENESIS PROTEIN NOP10"/>
    <property type="match status" value="1"/>
</dbReference>
<dbReference type="Gene3D" id="2.20.28.40">
    <property type="entry name" value="H/ACA ribonucleoprotein complex, subunit Nop10"/>
    <property type="match status" value="1"/>
</dbReference>
<keyword evidence="9" id="KW-1185">Reference proteome</keyword>
<evidence type="ECO:0000256" key="1">
    <source>
        <dbReference type="ARBA" id="ARBA00002325"/>
    </source>
</evidence>
<dbReference type="SUPFAM" id="SSF144210">
    <property type="entry name" value="Nop10-like SnoRNP"/>
    <property type="match status" value="1"/>
</dbReference>
<dbReference type="GO" id="GO:0006364">
    <property type="term" value="P:rRNA processing"/>
    <property type="evidence" value="ECO:0007669"/>
    <property type="project" value="UniProtKB-UniRule"/>
</dbReference>
<dbReference type="InterPro" id="IPR036756">
    <property type="entry name" value="H/ACA_rnp_Nop10_sf"/>
</dbReference>
<evidence type="ECO:0000256" key="7">
    <source>
        <dbReference type="HAMAP-Rule" id="MF_00803"/>
    </source>
</evidence>
<dbReference type="InterPro" id="IPR023532">
    <property type="entry name" value="Nop10_arc-typ"/>
</dbReference>
<dbReference type="AlphaFoldDB" id="D2RGK8"/>
<name>D2RGK8_ARCPA</name>
<dbReference type="GO" id="GO:0001522">
    <property type="term" value="P:pseudouridine synthesis"/>
    <property type="evidence" value="ECO:0007669"/>
    <property type="project" value="InterPro"/>
</dbReference>
<dbReference type="eggNOG" id="arCOG00906">
    <property type="taxonomic scope" value="Archaea"/>
</dbReference>
<dbReference type="GO" id="GO:1990904">
    <property type="term" value="C:ribonucleoprotein complex"/>
    <property type="evidence" value="ECO:0007669"/>
    <property type="project" value="UniProtKB-KW"/>
</dbReference>
<dbReference type="HAMAP" id="MF_00803">
    <property type="entry name" value="Nop10"/>
    <property type="match status" value="1"/>
</dbReference>
<dbReference type="OrthoDB" id="7259at2157"/>
<gene>
    <name evidence="7" type="primary">nop10</name>
    <name evidence="8" type="ordered locus">Arcpr_0363</name>
</gene>
<evidence type="ECO:0000256" key="3">
    <source>
        <dbReference type="ARBA" id="ARBA00018821"/>
    </source>
</evidence>
<dbReference type="PANTHER" id="PTHR13305:SF0">
    <property type="entry name" value="H_ACA RIBONUCLEOPROTEIN COMPLEX SUBUNIT 3"/>
    <property type="match status" value="1"/>
</dbReference>
<keyword evidence="6 7" id="KW-0687">Ribonucleoprotein</keyword>
<dbReference type="NCBIfam" id="NF009623">
    <property type="entry name" value="PRK13130.1"/>
    <property type="match status" value="1"/>
</dbReference>
<dbReference type="Pfam" id="PF04135">
    <property type="entry name" value="Nop10p"/>
    <property type="match status" value="1"/>
</dbReference>
<keyword evidence="4 7" id="KW-0690">Ribosome biogenesis</keyword>
<protein>
    <recommendedName>
        <fullName evidence="3 7">Ribosome biogenesis protein Nop10</fullName>
    </recommendedName>
</protein>
<dbReference type="PaxDb" id="572546-Arcpr_0363"/>
<reference evidence="8 9" key="1">
    <citation type="journal article" date="2010" name="Stand. Genomic Sci.">
        <title>Complete genome sequence of Archaeoglobus profundus type strain (AV18).</title>
        <authorList>
            <person name="von Jan M."/>
            <person name="Lapidus A."/>
            <person name="Del Rio T.G."/>
            <person name="Copeland A."/>
            <person name="Tice H."/>
            <person name="Cheng J.F."/>
            <person name="Lucas S."/>
            <person name="Chen F."/>
            <person name="Nolan M."/>
            <person name="Goodwin L."/>
            <person name="Han C."/>
            <person name="Pitluck S."/>
            <person name="Liolios K."/>
            <person name="Ivanova N."/>
            <person name="Mavromatis K."/>
            <person name="Ovchinnikova G."/>
            <person name="Chertkov O."/>
            <person name="Pati A."/>
            <person name="Chen A."/>
            <person name="Palaniappan K."/>
            <person name="Land M."/>
            <person name="Hauser L."/>
            <person name="Chang Y.J."/>
            <person name="Jeffries C.D."/>
            <person name="Saunders E."/>
            <person name="Brettin T."/>
            <person name="Detter J.C."/>
            <person name="Chain P."/>
            <person name="Eichinger K."/>
            <person name="Huber H."/>
            <person name="Spring S."/>
            <person name="Rohde M."/>
            <person name="Goker M."/>
            <person name="Wirth R."/>
            <person name="Woyke T."/>
            <person name="Bristow J."/>
            <person name="Eisen J.A."/>
            <person name="Markowitz V."/>
            <person name="Hugenholtz P."/>
            <person name="Kyrpides N.C."/>
            <person name="Klenk H.P."/>
        </authorList>
    </citation>
    <scope>NUCLEOTIDE SEQUENCE [LARGE SCALE GENOMIC DNA]</scope>
    <source>
        <strain evidence="9">DSM 5631 / JCM 9629 / NBRC 100127 / Av18</strain>
    </source>
</reference>
<evidence type="ECO:0000256" key="2">
    <source>
        <dbReference type="ARBA" id="ARBA00009462"/>
    </source>
</evidence>
<dbReference type="RefSeq" id="WP_012939769.1">
    <property type="nucleotide sequence ID" value="NC_013741.1"/>
</dbReference>
<evidence type="ECO:0000256" key="4">
    <source>
        <dbReference type="ARBA" id="ARBA00022517"/>
    </source>
</evidence>
<evidence type="ECO:0000256" key="5">
    <source>
        <dbReference type="ARBA" id="ARBA00022552"/>
    </source>
</evidence>
<evidence type="ECO:0000256" key="6">
    <source>
        <dbReference type="ARBA" id="ARBA00023274"/>
    </source>
</evidence>
<accession>D2RGK8</accession>
<dbReference type="KEGG" id="apo:Arcpr_0363"/>
<dbReference type="GO" id="GO:0030515">
    <property type="term" value="F:snoRNA binding"/>
    <property type="evidence" value="ECO:0007669"/>
    <property type="project" value="InterPro"/>
</dbReference>
<evidence type="ECO:0000313" key="9">
    <source>
        <dbReference type="Proteomes" id="UP000001901"/>
    </source>
</evidence>
<dbReference type="EMBL" id="CP001857">
    <property type="protein sequence ID" value="ADB57433.1"/>
    <property type="molecule type" value="Genomic_DNA"/>
</dbReference>
<comment type="similarity">
    <text evidence="2 7">Belongs to the NOP10 family.</text>
</comment>
<organism evidence="8 9">
    <name type="scientific">Archaeoglobus profundus (strain DSM 5631 / JCM 9629 / NBRC 100127 / Av18)</name>
    <dbReference type="NCBI Taxonomy" id="572546"/>
    <lineage>
        <taxon>Archaea</taxon>
        <taxon>Methanobacteriati</taxon>
        <taxon>Methanobacteriota</taxon>
        <taxon>Archaeoglobi</taxon>
        <taxon>Archaeoglobales</taxon>
        <taxon>Archaeoglobaceae</taxon>
        <taxon>Archaeoglobus</taxon>
    </lineage>
</organism>
<sequence>MKVKMRKCPKCGRYTLKEVCPNCGEKTFMPIPPKFSPEDPYGKYRRKLRKEVGFFNIGRWRHAEEG</sequence>